<evidence type="ECO:0000256" key="3">
    <source>
        <dbReference type="ARBA" id="ARBA00022840"/>
    </source>
</evidence>
<evidence type="ECO:0000259" key="5">
    <source>
        <dbReference type="PROSITE" id="PS50979"/>
    </source>
</evidence>
<dbReference type="PROSITE" id="PS50979">
    <property type="entry name" value="BC"/>
    <property type="match status" value="1"/>
</dbReference>
<organism evidence="6">
    <name type="scientific">Auxenochlorella protothecoides</name>
    <name type="common">Green microalga</name>
    <name type="synonym">Chlorella protothecoides</name>
    <dbReference type="NCBI Taxonomy" id="3075"/>
    <lineage>
        <taxon>Eukaryota</taxon>
        <taxon>Viridiplantae</taxon>
        <taxon>Chlorophyta</taxon>
        <taxon>core chlorophytes</taxon>
        <taxon>Trebouxiophyceae</taxon>
        <taxon>Chlorellales</taxon>
        <taxon>Chlorellaceae</taxon>
        <taxon>Auxenochlorella</taxon>
    </lineage>
</organism>
<proteinExistence type="predicted"/>
<evidence type="ECO:0000313" key="6">
    <source>
        <dbReference type="EMBL" id="JAT77493.1"/>
    </source>
</evidence>
<dbReference type="PANTHER" id="PTHR18866:SF33">
    <property type="entry name" value="METHYLCROTONOYL-COA CARBOXYLASE SUBUNIT ALPHA, MITOCHONDRIAL-RELATED"/>
    <property type="match status" value="1"/>
</dbReference>
<keyword evidence="1" id="KW-0436">Ligase</keyword>
<dbReference type="AlphaFoldDB" id="A0A1D2AEX2"/>
<sequence>MARRQISTVDARCRWSSNWQTRFSSTEGRRSERTLPRIESILLGIPLSSVLRGVAMASTTLNMAQASRVASAQFGRPTPTPCPPRAHLGRAAAWAGTHPRPTPCAAGPRPSLRSTARVTVRAEAGTNGSAADHGVPITKVLIANRGEIAVRVIRACREMGIKSVAVYSVADKDCLHVQLADEAVCIGEASSSESYLNIPTIIAAAVSRGADAIHPGYGFL</sequence>
<dbReference type="EMBL" id="GDKF01001129">
    <property type="protein sequence ID" value="JAT77493.1"/>
    <property type="molecule type" value="Transcribed_RNA"/>
</dbReference>
<keyword evidence="3" id="KW-0067">ATP-binding</keyword>
<dbReference type="InterPro" id="IPR016185">
    <property type="entry name" value="PreATP-grasp_dom_sf"/>
</dbReference>
<dbReference type="PANTHER" id="PTHR18866">
    <property type="entry name" value="CARBOXYLASE:PYRUVATE/ACETYL-COA/PROPIONYL-COA CARBOXYLASE"/>
    <property type="match status" value="1"/>
</dbReference>
<dbReference type="InterPro" id="IPR011764">
    <property type="entry name" value="Biotin_carboxylation_dom"/>
</dbReference>
<evidence type="ECO:0000256" key="4">
    <source>
        <dbReference type="ARBA" id="ARBA00023267"/>
    </source>
</evidence>
<feature type="non-terminal residue" evidence="6">
    <location>
        <position position="220"/>
    </location>
</feature>
<dbReference type="Gene3D" id="3.40.50.20">
    <property type="match status" value="1"/>
</dbReference>
<dbReference type="GO" id="GO:0005524">
    <property type="term" value="F:ATP binding"/>
    <property type="evidence" value="ECO:0007669"/>
    <property type="project" value="UniProtKB-KW"/>
</dbReference>
<dbReference type="Pfam" id="PF00289">
    <property type="entry name" value="Biotin_carb_N"/>
    <property type="match status" value="1"/>
</dbReference>
<accession>A0A1D2AEX2</accession>
<keyword evidence="2" id="KW-0547">Nucleotide-binding</keyword>
<dbReference type="InterPro" id="IPR050856">
    <property type="entry name" value="Biotin_carboxylase_complex"/>
</dbReference>
<dbReference type="InterPro" id="IPR005481">
    <property type="entry name" value="BC-like_N"/>
</dbReference>
<feature type="domain" description="Biotin carboxylation" evidence="5">
    <location>
        <begin position="136"/>
        <end position="220"/>
    </location>
</feature>
<evidence type="ECO:0000256" key="1">
    <source>
        <dbReference type="ARBA" id="ARBA00022598"/>
    </source>
</evidence>
<name>A0A1D2AEX2_AUXPR</name>
<reference evidence="6" key="1">
    <citation type="submission" date="2015-08" db="EMBL/GenBank/DDBJ databases">
        <authorList>
            <person name="Babu N.S."/>
            <person name="Beckwith C.J."/>
            <person name="Beseler K.G."/>
            <person name="Brison A."/>
            <person name="Carone J.V."/>
            <person name="Caskin T.P."/>
            <person name="Diamond M."/>
            <person name="Durham M.E."/>
            <person name="Foxe J.M."/>
            <person name="Go M."/>
            <person name="Henderson B.A."/>
            <person name="Jones I.B."/>
            <person name="McGettigan J.A."/>
            <person name="Micheletti S.J."/>
            <person name="Nasrallah M.E."/>
            <person name="Ortiz D."/>
            <person name="Piller C.R."/>
            <person name="Privatt S.R."/>
            <person name="Schneider S.L."/>
            <person name="Sharp S."/>
            <person name="Smith T.C."/>
            <person name="Stanton J.D."/>
            <person name="Ullery H.E."/>
            <person name="Wilson R.J."/>
            <person name="Serrano M.G."/>
            <person name="Buck G."/>
            <person name="Lee V."/>
            <person name="Wang Y."/>
            <person name="Carvalho R."/>
            <person name="Voegtly L."/>
            <person name="Shi R."/>
            <person name="Duckworth R."/>
            <person name="Johnson A."/>
            <person name="Loviza R."/>
            <person name="Walstead R."/>
            <person name="Shah Z."/>
            <person name="Kiflezghi M."/>
            <person name="Wade K."/>
            <person name="Ball S.L."/>
            <person name="Bradley K.W."/>
            <person name="Asai D.J."/>
            <person name="Bowman C.A."/>
            <person name="Russell D.A."/>
            <person name="Pope W.H."/>
            <person name="Jacobs-Sera D."/>
            <person name="Hendrix R.W."/>
            <person name="Hatfull G.F."/>
        </authorList>
    </citation>
    <scope>NUCLEOTIDE SEQUENCE</scope>
</reference>
<dbReference type="SUPFAM" id="SSF52440">
    <property type="entry name" value="PreATP-grasp domain"/>
    <property type="match status" value="1"/>
</dbReference>
<gene>
    <name evidence="6" type="ORF">g.6113</name>
</gene>
<keyword evidence="4" id="KW-0092">Biotin</keyword>
<dbReference type="GO" id="GO:0016874">
    <property type="term" value="F:ligase activity"/>
    <property type="evidence" value="ECO:0007669"/>
    <property type="project" value="UniProtKB-KW"/>
</dbReference>
<evidence type="ECO:0000256" key="2">
    <source>
        <dbReference type="ARBA" id="ARBA00022741"/>
    </source>
</evidence>
<protein>
    <recommendedName>
        <fullName evidence="5">Biotin carboxylation domain-containing protein</fullName>
    </recommendedName>
</protein>